<dbReference type="Gene3D" id="3.40.50.1110">
    <property type="entry name" value="SGNH hydrolase"/>
    <property type="match status" value="1"/>
</dbReference>
<dbReference type="AlphaFoldDB" id="D8UGS5"/>
<dbReference type="PANTHER" id="PTHR34407">
    <property type="entry name" value="EXPRESSED PROTEIN"/>
    <property type="match status" value="1"/>
</dbReference>
<proteinExistence type="predicted"/>
<feature type="signal peptide" evidence="1">
    <location>
        <begin position="1"/>
        <end position="22"/>
    </location>
</feature>
<evidence type="ECO:0000256" key="1">
    <source>
        <dbReference type="SAM" id="SignalP"/>
    </source>
</evidence>
<keyword evidence="3" id="KW-1185">Reference proteome</keyword>
<accession>D8UGS5</accession>
<evidence type="ECO:0000313" key="2">
    <source>
        <dbReference type="EMBL" id="EFJ41077.1"/>
    </source>
</evidence>
<reference evidence="2 3" key="1">
    <citation type="journal article" date="2010" name="Science">
        <title>Genomic analysis of organismal complexity in the multicellular green alga Volvox carteri.</title>
        <authorList>
            <person name="Prochnik S.E."/>
            <person name="Umen J."/>
            <person name="Nedelcu A.M."/>
            <person name="Hallmann A."/>
            <person name="Miller S.M."/>
            <person name="Nishii I."/>
            <person name="Ferris P."/>
            <person name="Kuo A."/>
            <person name="Mitros T."/>
            <person name="Fritz-Laylin L.K."/>
            <person name="Hellsten U."/>
            <person name="Chapman J."/>
            <person name="Simakov O."/>
            <person name="Rensing S.A."/>
            <person name="Terry A."/>
            <person name="Pangilinan J."/>
            <person name="Kapitonov V."/>
            <person name="Jurka J."/>
            <person name="Salamov A."/>
            <person name="Shapiro H."/>
            <person name="Schmutz J."/>
            <person name="Grimwood J."/>
            <person name="Lindquist E."/>
            <person name="Lucas S."/>
            <person name="Grigoriev I.V."/>
            <person name="Schmitt R."/>
            <person name="Kirk D."/>
            <person name="Rokhsar D.S."/>
        </authorList>
    </citation>
    <scope>NUCLEOTIDE SEQUENCE [LARGE SCALE GENOMIC DNA]</scope>
    <source>
        <strain evidence="3">f. Nagariensis / Eve</strain>
    </source>
</reference>
<dbReference type="InterPro" id="IPR036514">
    <property type="entry name" value="SGNH_hydro_sf"/>
</dbReference>
<dbReference type="InParanoid" id="D8UGS5"/>
<dbReference type="GeneID" id="9622963"/>
<dbReference type="PANTHER" id="PTHR34407:SF1">
    <property type="entry name" value="SGNH HYDROLASE-TYPE ESTERASE DOMAIN-CONTAINING PROTEIN"/>
    <property type="match status" value="1"/>
</dbReference>
<dbReference type="EMBL" id="GL378401">
    <property type="protein sequence ID" value="EFJ41077.1"/>
    <property type="molecule type" value="Genomic_DNA"/>
</dbReference>
<sequence length="245" mass="26925">MCKSISWSQVAVLVLQVAVAQSLPIIRPVLPRGQHCCPVERGILWKKDIRGLDSSASSMLAPLLNYRFLLPELQLRDAVGHHGNALRLRKFVSELISGIRPLRVGVLGGSISWGEEATVRGHTDWFSIFTDWLPRVSARNGCVPGTTSTYSLLCLEELVDQEVDLVLVEYGVNDVFADQLVHNTAVMGLERLLRRLMELPGWPAVVGVAVPRIKTSSFGAFHATSLARHNLGGRAGRHSSLPRIP</sequence>
<feature type="chain" id="PRO_5003124513" description="SGNH hydrolase-type esterase domain-containing protein" evidence="1">
    <location>
        <begin position="23"/>
        <end position="245"/>
    </location>
</feature>
<dbReference type="CDD" id="cd00229">
    <property type="entry name" value="SGNH_hydrolase"/>
    <property type="match status" value="1"/>
</dbReference>
<name>D8UGS5_VOLCA</name>
<protein>
    <recommendedName>
        <fullName evidence="4">SGNH hydrolase-type esterase domain-containing protein</fullName>
    </recommendedName>
</protein>
<dbReference type="RefSeq" id="XP_002957840.1">
    <property type="nucleotide sequence ID" value="XM_002957794.1"/>
</dbReference>
<dbReference type="Proteomes" id="UP000001058">
    <property type="component" value="Unassembled WGS sequence"/>
</dbReference>
<dbReference type="KEGG" id="vcn:VOLCADRAFT_107840"/>
<dbReference type="SUPFAM" id="SSF52266">
    <property type="entry name" value="SGNH hydrolase"/>
    <property type="match status" value="1"/>
</dbReference>
<gene>
    <name evidence="2" type="ORF">VOLCADRAFT_107840</name>
</gene>
<organism evidence="3">
    <name type="scientific">Volvox carteri f. nagariensis</name>
    <dbReference type="NCBI Taxonomy" id="3068"/>
    <lineage>
        <taxon>Eukaryota</taxon>
        <taxon>Viridiplantae</taxon>
        <taxon>Chlorophyta</taxon>
        <taxon>core chlorophytes</taxon>
        <taxon>Chlorophyceae</taxon>
        <taxon>CS clade</taxon>
        <taxon>Chlamydomonadales</taxon>
        <taxon>Volvocaceae</taxon>
        <taxon>Volvox</taxon>
    </lineage>
</organism>
<dbReference type="OrthoDB" id="544608at2759"/>
<evidence type="ECO:0008006" key="4">
    <source>
        <dbReference type="Google" id="ProtNLM"/>
    </source>
</evidence>
<keyword evidence="1" id="KW-0732">Signal</keyword>
<evidence type="ECO:0000313" key="3">
    <source>
        <dbReference type="Proteomes" id="UP000001058"/>
    </source>
</evidence>